<dbReference type="RefSeq" id="WP_131959322.1">
    <property type="nucleotide sequence ID" value="NZ_SMFL01000005.1"/>
</dbReference>
<dbReference type="PANTHER" id="PTHR45526">
    <property type="entry name" value="TRANSCRIPTIONAL REGULATORY PROTEIN DPIA"/>
    <property type="match status" value="1"/>
</dbReference>
<evidence type="ECO:0000313" key="3">
    <source>
        <dbReference type="EMBL" id="TDE14738.1"/>
    </source>
</evidence>
<comment type="caution">
    <text evidence="1">Lacks conserved residue(s) required for the propagation of feature annotation.</text>
</comment>
<dbReference type="InterPro" id="IPR011006">
    <property type="entry name" value="CheY-like_superfamily"/>
</dbReference>
<keyword evidence="4" id="KW-1185">Reference proteome</keyword>
<sequence>MAANRQKSYTCVIIDDESPAHKALSFHIASYSQLTLVGRAFNAVEGLKLVERLKPGVIFLNVTMPYMTGLEMLDHFSTHDHYIILTSALETRTVRDKRVNDYLLVPVTTSRFLEAVQRLEMNI</sequence>
<gene>
    <name evidence="3" type="ORF">E0F88_16255</name>
</gene>
<dbReference type="Pfam" id="PF00072">
    <property type="entry name" value="Response_reg"/>
    <property type="match status" value="1"/>
</dbReference>
<dbReference type="SUPFAM" id="SSF52172">
    <property type="entry name" value="CheY-like"/>
    <property type="match status" value="1"/>
</dbReference>
<dbReference type="AlphaFoldDB" id="A0A4V2Z412"/>
<dbReference type="PANTHER" id="PTHR45526:SF1">
    <property type="entry name" value="TRANSCRIPTIONAL REGULATORY PROTEIN DCUR-RELATED"/>
    <property type="match status" value="1"/>
</dbReference>
<name>A0A4V2Z412_9BACT</name>
<dbReference type="Proteomes" id="UP000294850">
    <property type="component" value="Unassembled WGS sequence"/>
</dbReference>
<organism evidence="3 4">
    <name type="scientific">Dyadobacter psychrotolerans</name>
    <dbReference type="NCBI Taxonomy" id="2541721"/>
    <lineage>
        <taxon>Bacteria</taxon>
        <taxon>Pseudomonadati</taxon>
        <taxon>Bacteroidota</taxon>
        <taxon>Cytophagia</taxon>
        <taxon>Cytophagales</taxon>
        <taxon>Spirosomataceae</taxon>
        <taxon>Dyadobacter</taxon>
    </lineage>
</organism>
<dbReference type="InterPro" id="IPR051271">
    <property type="entry name" value="2C-system_Tx_regulators"/>
</dbReference>
<dbReference type="Gene3D" id="3.40.50.2300">
    <property type="match status" value="1"/>
</dbReference>
<dbReference type="GO" id="GO:0000156">
    <property type="term" value="F:phosphorelay response regulator activity"/>
    <property type="evidence" value="ECO:0007669"/>
    <property type="project" value="TreeGrafter"/>
</dbReference>
<feature type="domain" description="Response regulatory" evidence="2">
    <location>
        <begin position="10"/>
        <end position="120"/>
    </location>
</feature>
<dbReference type="EMBL" id="SMFL01000005">
    <property type="protein sequence ID" value="TDE14738.1"/>
    <property type="molecule type" value="Genomic_DNA"/>
</dbReference>
<dbReference type="SMART" id="SM00448">
    <property type="entry name" value="REC"/>
    <property type="match status" value="1"/>
</dbReference>
<accession>A0A4V2Z412</accession>
<comment type="caution">
    <text evidence="3">The sequence shown here is derived from an EMBL/GenBank/DDBJ whole genome shotgun (WGS) entry which is preliminary data.</text>
</comment>
<dbReference type="InterPro" id="IPR001789">
    <property type="entry name" value="Sig_transdc_resp-reg_receiver"/>
</dbReference>
<evidence type="ECO:0000259" key="2">
    <source>
        <dbReference type="PROSITE" id="PS50110"/>
    </source>
</evidence>
<proteinExistence type="predicted"/>
<evidence type="ECO:0000256" key="1">
    <source>
        <dbReference type="PROSITE-ProRule" id="PRU00169"/>
    </source>
</evidence>
<evidence type="ECO:0000313" key="4">
    <source>
        <dbReference type="Proteomes" id="UP000294850"/>
    </source>
</evidence>
<protein>
    <submittedName>
        <fullName evidence="3">Response regulator</fullName>
    </submittedName>
</protein>
<dbReference type="OrthoDB" id="7631574at2"/>
<dbReference type="PROSITE" id="PS50110">
    <property type="entry name" value="RESPONSE_REGULATORY"/>
    <property type="match status" value="1"/>
</dbReference>
<reference evidence="3 4" key="1">
    <citation type="submission" date="2019-03" db="EMBL/GenBank/DDBJ databases">
        <title>Dyadobacter AR-3-6 sp. nov., isolated from arctic soil.</title>
        <authorList>
            <person name="Chaudhary D.K."/>
        </authorList>
    </citation>
    <scope>NUCLEOTIDE SEQUENCE [LARGE SCALE GENOMIC DNA]</scope>
    <source>
        <strain evidence="3 4">AR-3-6</strain>
    </source>
</reference>